<evidence type="ECO:0000313" key="2">
    <source>
        <dbReference type="EMBL" id="JAD66558.1"/>
    </source>
</evidence>
<feature type="transmembrane region" description="Helical" evidence="1">
    <location>
        <begin position="20"/>
        <end position="39"/>
    </location>
</feature>
<evidence type="ECO:0000256" key="1">
    <source>
        <dbReference type="SAM" id="Phobius"/>
    </source>
</evidence>
<reference evidence="2" key="1">
    <citation type="submission" date="2014-09" db="EMBL/GenBank/DDBJ databases">
        <authorList>
            <person name="Magalhaes I.L.F."/>
            <person name="Oliveira U."/>
            <person name="Santos F.R."/>
            <person name="Vidigal T.H.D.A."/>
            <person name="Brescovit A.D."/>
            <person name="Santos A.J."/>
        </authorList>
    </citation>
    <scope>NUCLEOTIDE SEQUENCE</scope>
    <source>
        <tissue evidence="2">Shoot tissue taken approximately 20 cm above the soil surface</tissue>
    </source>
</reference>
<sequence length="50" mass="6207">MQISLALLFVGKEYTNFTSMFYFFFPFIQFLFIMLIHHSELERIRDHKRC</sequence>
<keyword evidence="1" id="KW-1133">Transmembrane helix</keyword>
<proteinExistence type="predicted"/>
<dbReference type="AlphaFoldDB" id="A0A0A9BWH2"/>
<name>A0A0A9BWH2_ARUDO</name>
<keyword evidence="1" id="KW-0472">Membrane</keyword>
<reference evidence="2" key="2">
    <citation type="journal article" date="2015" name="Data Brief">
        <title>Shoot transcriptome of the giant reed, Arundo donax.</title>
        <authorList>
            <person name="Barrero R.A."/>
            <person name="Guerrero F.D."/>
            <person name="Moolhuijzen P."/>
            <person name="Goolsby J.A."/>
            <person name="Tidwell J."/>
            <person name="Bellgard S.E."/>
            <person name="Bellgard M.I."/>
        </authorList>
    </citation>
    <scope>NUCLEOTIDE SEQUENCE</scope>
    <source>
        <tissue evidence="2">Shoot tissue taken approximately 20 cm above the soil surface</tissue>
    </source>
</reference>
<keyword evidence="1" id="KW-0812">Transmembrane</keyword>
<protein>
    <submittedName>
        <fullName evidence="2">Uncharacterized protein</fullName>
    </submittedName>
</protein>
<accession>A0A0A9BWH2</accession>
<dbReference type="EMBL" id="GBRH01231337">
    <property type="protein sequence ID" value="JAD66558.1"/>
    <property type="molecule type" value="Transcribed_RNA"/>
</dbReference>
<organism evidence="2">
    <name type="scientific">Arundo donax</name>
    <name type="common">Giant reed</name>
    <name type="synonym">Donax arundinaceus</name>
    <dbReference type="NCBI Taxonomy" id="35708"/>
    <lineage>
        <taxon>Eukaryota</taxon>
        <taxon>Viridiplantae</taxon>
        <taxon>Streptophyta</taxon>
        <taxon>Embryophyta</taxon>
        <taxon>Tracheophyta</taxon>
        <taxon>Spermatophyta</taxon>
        <taxon>Magnoliopsida</taxon>
        <taxon>Liliopsida</taxon>
        <taxon>Poales</taxon>
        <taxon>Poaceae</taxon>
        <taxon>PACMAD clade</taxon>
        <taxon>Arundinoideae</taxon>
        <taxon>Arundineae</taxon>
        <taxon>Arundo</taxon>
    </lineage>
</organism>